<sequence>MSSQNYEAISSTNVFSPATVMVGSTLVVYFGGWYEPYSLHDHIYRAECHNYPIQKCDPAAILIDPLLYGLDHLNDPTVIYCAETKEWLIYMTGIKPNGQTSDNQIWIAISTDLIHWSQPTLIILDIWQPSATVAPDGNIMVYGNLNYPDPNNNQQFTIIRYNMGTNGRSVGARTIINAPVAYFNPDVKYRPEKQQYVMAGENGGNRQEVNSGIDVLISTDGITFLLAAQNIVKPRPGQYHVRTPGLHPTDDFIVYYAETIDPNSMKNQIRVVQWSP</sequence>
<dbReference type="EMBL" id="CAJNOI010000400">
    <property type="protein sequence ID" value="CAF1268243.1"/>
    <property type="molecule type" value="Genomic_DNA"/>
</dbReference>
<dbReference type="InterPro" id="IPR023296">
    <property type="entry name" value="Glyco_hydro_beta-prop_sf"/>
</dbReference>
<keyword evidence="3" id="KW-1185">Reference proteome</keyword>
<reference evidence="1" key="1">
    <citation type="submission" date="2021-02" db="EMBL/GenBank/DDBJ databases">
        <authorList>
            <person name="Nowell W R."/>
        </authorList>
    </citation>
    <scope>NUCLEOTIDE SEQUENCE</scope>
</reference>
<dbReference type="AlphaFoldDB" id="A0A815BB50"/>
<dbReference type="Proteomes" id="UP000663877">
    <property type="component" value="Unassembled WGS sequence"/>
</dbReference>
<evidence type="ECO:0008006" key="5">
    <source>
        <dbReference type="Google" id="ProtNLM"/>
    </source>
</evidence>
<dbReference type="SUPFAM" id="SSF75005">
    <property type="entry name" value="Arabinanase/levansucrase/invertase"/>
    <property type="match status" value="1"/>
</dbReference>
<accession>A0A815BB50</accession>
<gene>
    <name evidence="1" type="ORF">BJG266_LOCUS30514</name>
    <name evidence="2" type="ORF">QVE165_LOCUS47367</name>
</gene>
<dbReference type="EMBL" id="CAJNOM010000744">
    <property type="protein sequence ID" value="CAF1554550.1"/>
    <property type="molecule type" value="Genomic_DNA"/>
</dbReference>
<dbReference type="Gene3D" id="2.115.10.20">
    <property type="entry name" value="Glycosyl hydrolase domain, family 43"/>
    <property type="match status" value="1"/>
</dbReference>
<organism evidence="1 4">
    <name type="scientific">Adineta steineri</name>
    <dbReference type="NCBI Taxonomy" id="433720"/>
    <lineage>
        <taxon>Eukaryota</taxon>
        <taxon>Metazoa</taxon>
        <taxon>Spiralia</taxon>
        <taxon>Gnathifera</taxon>
        <taxon>Rotifera</taxon>
        <taxon>Eurotatoria</taxon>
        <taxon>Bdelloidea</taxon>
        <taxon>Adinetida</taxon>
        <taxon>Adinetidae</taxon>
        <taxon>Adineta</taxon>
    </lineage>
</organism>
<dbReference type="Proteomes" id="UP000663832">
    <property type="component" value="Unassembled WGS sequence"/>
</dbReference>
<evidence type="ECO:0000313" key="4">
    <source>
        <dbReference type="Proteomes" id="UP000663877"/>
    </source>
</evidence>
<evidence type="ECO:0000313" key="2">
    <source>
        <dbReference type="EMBL" id="CAF1554550.1"/>
    </source>
</evidence>
<evidence type="ECO:0000313" key="3">
    <source>
        <dbReference type="Proteomes" id="UP000663832"/>
    </source>
</evidence>
<name>A0A815BB50_9BILA</name>
<proteinExistence type="predicted"/>
<dbReference type="OrthoDB" id="10268856at2759"/>
<comment type="caution">
    <text evidence="1">The sequence shown here is derived from an EMBL/GenBank/DDBJ whole genome shotgun (WGS) entry which is preliminary data.</text>
</comment>
<evidence type="ECO:0000313" key="1">
    <source>
        <dbReference type="EMBL" id="CAF1268243.1"/>
    </source>
</evidence>
<protein>
    <recommendedName>
        <fullName evidence="5">Glycosyl hydrolase family 32 N-terminal domain-containing protein</fullName>
    </recommendedName>
</protein>